<evidence type="ECO:0000256" key="9">
    <source>
        <dbReference type="SAM" id="Phobius"/>
    </source>
</evidence>
<dbReference type="PROSITE" id="PS50990">
    <property type="entry name" value="PEPTIDASE_C39"/>
    <property type="match status" value="1"/>
</dbReference>
<evidence type="ECO:0000256" key="7">
    <source>
        <dbReference type="ARBA" id="ARBA00022989"/>
    </source>
</evidence>
<evidence type="ECO:0000259" key="11">
    <source>
        <dbReference type="PROSITE" id="PS50929"/>
    </source>
</evidence>
<dbReference type="InterPro" id="IPR036640">
    <property type="entry name" value="ABC1_TM_sf"/>
</dbReference>
<feature type="transmembrane region" description="Helical" evidence="9">
    <location>
        <begin position="160"/>
        <end position="185"/>
    </location>
</feature>
<feature type="transmembrane region" description="Helical" evidence="9">
    <location>
        <begin position="300"/>
        <end position="318"/>
    </location>
</feature>
<dbReference type="Gene3D" id="3.90.70.10">
    <property type="entry name" value="Cysteine proteinases"/>
    <property type="match status" value="1"/>
</dbReference>
<dbReference type="Proteomes" id="UP001597299">
    <property type="component" value="Unassembled WGS sequence"/>
</dbReference>
<keyword evidence="4" id="KW-0547">Nucleotide-binding</keyword>
<dbReference type="InterPro" id="IPR027417">
    <property type="entry name" value="P-loop_NTPase"/>
</dbReference>
<keyword evidence="8 9" id="KW-0472">Membrane</keyword>
<dbReference type="PROSITE" id="PS50929">
    <property type="entry name" value="ABC_TM1F"/>
    <property type="match status" value="1"/>
</dbReference>
<dbReference type="PANTHER" id="PTHR43394">
    <property type="entry name" value="ATP-DEPENDENT PERMEASE MDL1, MITOCHONDRIAL"/>
    <property type="match status" value="1"/>
</dbReference>
<dbReference type="Gene3D" id="3.40.50.300">
    <property type="entry name" value="P-loop containing nucleotide triphosphate hydrolases"/>
    <property type="match status" value="1"/>
</dbReference>
<feature type="domain" description="ABC transporter" evidence="10">
    <location>
        <begin position="481"/>
        <end position="713"/>
    </location>
</feature>
<dbReference type="InterPro" id="IPR017871">
    <property type="entry name" value="ABC_transporter-like_CS"/>
</dbReference>
<dbReference type="EMBL" id="JBHUHD010000001">
    <property type="protein sequence ID" value="MFD2141393.1"/>
    <property type="molecule type" value="Genomic_DNA"/>
</dbReference>
<gene>
    <name evidence="13" type="ORF">ACFSNC_13340</name>
</gene>
<dbReference type="InterPro" id="IPR039421">
    <property type="entry name" value="Type_1_exporter"/>
</dbReference>
<evidence type="ECO:0000259" key="10">
    <source>
        <dbReference type="PROSITE" id="PS50893"/>
    </source>
</evidence>
<protein>
    <submittedName>
        <fullName evidence="13">ATP-binding cassette domain-containing protein</fullName>
    </submittedName>
</protein>
<feature type="transmembrane region" description="Helical" evidence="9">
    <location>
        <begin position="384"/>
        <end position="408"/>
    </location>
</feature>
<comment type="caution">
    <text evidence="13">The sequence shown here is derived from an EMBL/GenBank/DDBJ whole genome shotgun (WGS) entry which is preliminary data.</text>
</comment>
<keyword evidence="6 13" id="KW-0067">ATP-binding</keyword>
<reference evidence="14" key="1">
    <citation type="journal article" date="2019" name="Int. J. Syst. Evol. Microbiol.">
        <title>The Global Catalogue of Microorganisms (GCM) 10K type strain sequencing project: providing services to taxonomists for standard genome sequencing and annotation.</title>
        <authorList>
            <consortium name="The Broad Institute Genomics Platform"/>
            <consortium name="The Broad Institute Genome Sequencing Center for Infectious Disease"/>
            <person name="Wu L."/>
            <person name="Ma J."/>
        </authorList>
    </citation>
    <scope>NUCLEOTIDE SEQUENCE [LARGE SCALE GENOMIC DNA]</scope>
    <source>
        <strain evidence="14">CCM 7435</strain>
    </source>
</reference>
<keyword evidence="3 9" id="KW-0812">Transmembrane</keyword>
<evidence type="ECO:0000256" key="5">
    <source>
        <dbReference type="ARBA" id="ARBA00022801"/>
    </source>
</evidence>
<dbReference type="RefSeq" id="WP_213350107.1">
    <property type="nucleotide sequence ID" value="NZ_JAHBGB010000002.1"/>
</dbReference>
<comment type="similarity">
    <text evidence="2">Belongs to the ABC transporter superfamily.</text>
</comment>
<dbReference type="PROSITE" id="PS50893">
    <property type="entry name" value="ABC_TRANSPORTER_2"/>
    <property type="match status" value="1"/>
</dbReference>
<evidence type="ECO:0000256" key="1">
    <source>
        <dbReference type="ARBA" id="ARBA00004651"/>
    </source>
</evidence>
<feature type="transmembrane region" description="Helical" evidence="9">
    <location>
        <begin position="271"/>
        <end position="294"/>
    </location>
</feature>
<comment type="subcellular location">
    <subcellularLocation>
        <location evidence="1">Cell membrane</location>
        <topology evidence="1">Multi-pass membrane protein</topology>
    </subcellularLocation>
</comment>
<feature type="transmembrane region" description="Helical" evidence="9">
    <location>
        <begin position="197"/>
        <end position="218"/>
    </location>
</feature>
<dbReference type="InterPro" id="IPR003593">
    <property type="entry name" value="AAA+_ATPase"/>
</dbReference>
<dbReference type="Pfam" id="PF03412">
    <property type="entry name" value="Peptidase_C39"/>
    <property type="match status" value="1"/>
</dbReference>
<organism evidence="13 14">
    <name type="scientific">Ancylobacter oerskovii</name>
    <dbReference type="NCBI Taxonomy" id="459519"/>
    <lineage>
        <taxon>Bacteria</taxon>
        <taxon>Pseudomonadati</taxon>
        <taxon>Pseudomonadota</taxon>
        <taxon>Alphaproteobacteria</taxon>
        <taxon>Hyphomicrobiales</taxon>
        <taxon>Xanthobacteraceae</taxon>
        <taxon>Ancylobacter</taxon>
    </lineage>
</organism>
<dbReference type="PANTHER" id="PTHR43394:SF1">
    <property type="entry name" value="ATP-BINDING CASSETTE SUB-FAMILY B MEMBER 10, MITOCHONDRIAL"/>
    <property type="match status" value="1"/>
</dbReference>
<name>A0ABW4YZI9_9HYPH</name>
<dbReference type="Pfam" id="PF00005">
    <property type="entry name" value="ABC_tran"/>
    <property type="match status" value="1"/>
</dbReference>
<evidence type="ECO:0000313" key="13">
    <source>
        <dbReference type="EMBL" id="MFD2141393.1"/>
    </source>
</evidence>
<evidence type="ECO:0000256" key="3">
    <source>
        <dbReference type="ARBA" id="ARBA00022692"/>
    </source>
</evidence>
<proteinExistence type="inferred from homology"/>
<keyword evidence="7 9" id="KW-1133">Transmembrane helix</keyword>
<evidence type="ECO:0000313" key="14">
    <source>
        <dbReference type="Proteomes" id="UP001597299"/>
    </source>
</evidence>
<accession>A0ABW4YZI9</accession>
<feature type="domain" description="ABC transmembrane type-1" evidence="11">
    <location>
        <begin position="162"/>
        <end position="443"/>
    </location>
</feature>
<dbReference type="GO" id="GO:0005524">
    <property type="term" value="F:ATP binding"/>
    <property type="evidence" value="ECO:0007669"/>
    <property type="project" value="UniProtKB-KW"/>
</dbReference>
<sequence length="714" mass="76595">MPARRRTPTLLQMEATECGAAALGIVLAYYGRWVTLEELRVACNVTRDGSSARSIVRAARGEGLEVDAARMEPADLRNMAMPVIIHWGMDHFLVVEGFGRGTVYLNDPAQGPRRVSDEEFDRGFTGIVLSLRPGPGFQRTERPPSLARSLARRLEGSRSALAFVVMISLAMVVPGLLVPAFAQFFIDQILINSFDDWLGYLLLGMVGCAAAMGLLTWLQREVLLRLETRLAIAGGLDFATHILRLPISYFAQRQPAQVAGRTALNNRLAQLLAVEVGAALSSLLTALAYLAAMLFYAPDLGLIVLLLGLGNLGLLAWSSRALDDDNRRLLAATTGHAGFVRQGLRMIDTYKASGTEHRLRERLTAMNARALNLRQSIGVAQMRLGALPGLTAAIAGALVLMLGGIKVIAGEMSLGMLVAFQALMMGFLGPVATLVQLGARIQDGHANLRLLDDTLDHPVAPEFIGDDAAAGGHGGRLLGAVAAKEVGFRHGAGSPLILDGVSFALEPGERLGITGASGSGKSTLASLIAGLHQTSAGTILLDGVPLPDVPRSRLRQSLAYVDQRAAIFEGTVRDNIGLWDHSLPDERIVAAARLALLHETVMRRGGYGSRLREGGTDLSGGQRARLEIARALVRDPRVLILDEATAALDSETERQLFANLRRNGATMIVIAHRYTALRECERILVLDAGRIIQHGPPGQLLAEPGHFHDLMRAG</sequence>
<dbReference type="SUPFAM" id="SSF90123">
    <property type="entry name" value="ABC transporter transmembrane region"/>
    <property type="match status" value="1"/>
</dbReference>
<dbReference type="SUPFAM" id="SSF52540">
    <property type="entry name" value="P-loop containing nucleoside triphosphate hydrolases"/>
    <property type="match status" value="1"/>
</dbReference>
<dbReference type="Pfam" id="PF00664">
    <property type="entry name" value="ABC_membrane"/>
    <property type="match status" value="1"/>
</dbReference>
<feature type="transmembrane region" description="Helical" evidence="9">
    <location>
        <begin position="414"/>
        <end position="439"/>
    </location>
</feature>
<keyword evidence="5" id="KW-0378">Hydrolase</keyword>
<evidence type="ECO:0000259" key="12">
    <source>
        <dbReference type="PROSITE" id="PS50990"/>
    </source>
</evidence>
<evidence type="ECO:0000256" key="4">
    <source>
        <dbReference type="ARBA" id="ARBA00022741"/>
    </source>
</evidence>
<evidence type="ECO:0000256" key="6">
    <source>
        <dbReference type="ARBA" id="ARBA00022840"/>
    </source>
</evidence>
<dbReference type="Gene3D" id="1.20.1560.10">
    <property type="entry name" value="ABC transporter type 1, transmembrane domain"/>
    <property type="match status" value="1"/>
</dbReference>
<keyword evidence="14" id="KW-1185">Reference proteome</keyword>
<dbReference type="InterPro" id="IPR011527">
    <property type="entry name" value="ABC1_TM_dom"/>
</dbReference>
<dbReference type="InterPro" id="IPR005074">
    <property type="entry name" value="Peptidase_C39"/>
</dbReference>
<dbReference type="InterPro" id="IPR003439">
    <property type="entry name" value="ABC_transporter-like_ATP-bd"/>
</dbReference>
<dbReference type="PROSITE" id="PS00211">
    <property type="entry name" value="ABC_TRANSPORTER_1"/>
    <property type="match status" value="1"/>
</dbReference>
<dbReference type="SMART" id="SM00382">
    <property type="entry name" value="AAA"/>
    <property type="match status" value="1"/>
</dbReference>
<evidence type="ECO:0000256" key="8">
    <source>
        <dbReference type="ARBA" id="ARBA00023136"/>
    </source>
</evidence>
<evidence type="ECO:0000256" key="2">
    <source>
        <dbReference type="ARBA" id="ARBA00005417"/>
    </source>
</evidence>
<feature type="domain" description="Peptidase C39" evidence="12">
    <location>
        <begin position="12"/>
        <end position="131"/>
    </location>
</feature>